<dbReference type="EMBL" id="JNAX01000013">
    <property type="protein sequence ID" value="KGG20160.1"/>
    <property type="molecule type" value="Genomic_DNA"/>
</dbReference>
<dbReference type="Proteomes" id="UP000030392">
    <property type="component" value="Unassembled WGS sequence"/>
</dbReference>
<accession>A0A0A2C5J7</accession>
<keyword evidence="1" id="KW-0407">Ion channel</keyword>
<organism evidence="1 2">
    <name type="scientific">Prochlorococcus marinus str. PAC1</name>
    <dbReference type="NCBI Taxonomy" id="59924"/>
    <lineage>
        <taxon>Bacteria</taxon>
        <taxon>Bacillati</taxon>
        <taxon>Cyanobacteriota</taxon>
        <taxon>Cyanophyceae</taxon>
        <taxon>Synechococcales</taxon>
        <taxon>Prochlorococcaceae</taxon>
        <taxon>Prochlorococcus</taxon>
    </lineage>
</organism>
<dbReference type="AlphaFoldDB" id="A0A0A2C5J7"/>
<dbReference type="RefSeq" id="WP_036906376.1">
    <property type="nucleotide sequence ID" value="NZ_CP138967.1"/>
</dbReference>
<proteinExistence type="predicted"/>
<evidence type="ECO:0000313" key="2">
    <source>
        <dbReference type="Proteomes" id="UP000030392"/>
    </source>
</evidence>
<dbReference type="GO" id="GO:0034220">
    <property type="term" value="P:monoatomic ion transmembrane transport"/>
    <property type="evidence" value="ECO:0007669"/>
    <property type="project" value="UniProtKB-KW"/>
</dbReference>
<gene>
    <name evidence="1" type="ORF">EV03_1361</name>
</gene>
<keyword evidence="1" id="KW-0813">Transport</keyword>
<evidence type="ECO:0000313" key="1">
    <source>
        <dbReference type="EMBL" id="KGG20160.1"/>
    </source>
</evidence>
<comment type="caution">
    <text evidence="1">The sequence shown here is derived from an EMBL/GenBank/DDBJ whole genome shotgun (WGS) entry which is preliminary data.</text>
</comment>
<name>A0A0A2C5J7_PROMR</name>
<protein>
    <submittedName>
        <fullName evidence="1">Putative Inward rectifier potassium channel</fullName>
    </submittedName>
</protein>
<sequence length="94" mass="10714">MSLELTEIVKDFIATKLLSKVELDFLESELWETLEHIDEITSLTSAPIDISKELKLKDGSSWQLCCAVILDAARPQKNSRAEKLKKLIEKFSLH</sequence>
<keyword evidence="1" id="KW-0406">Ion transport</keyword>
<reference evidence="2" key="1">
    <citation type="journal article" date="2014" name="Sci. Data">
        <title>Genomes of diverse isolates of the marine cyanobacterium Prochlorococcus.</title>
        <authorList>
            <person name="Biller S."/>
            <person name="Berube P."/>
            <person name="Thompson J."/>
            <person name="Kelly L."/>
            <person name="Roggensack S."/>
            <person name="Awad L."/>
            <person name="Roache-Johnson K."/>
            <person name="Ding H."/>
            <person name="Giovannoni S.J."/>
            <person name="Moore L.R."/>
            <person name="Chisholm S.W."/>
        </authorList>
    </citation>
    <scope>NUCLEOTIDE SEQUENCE [LARGE SCALE GENOMIC DNA]</scope>
    <source>
        <strain evidence="2">PAC1</strain>
    </source>
</reference>